<reference evidence="3" key="1">
    <citation type="submission" date="2017-04" db="EMBL/GenBank/DDBJ databases">
        <authorList>
            <person name="Varghese N."/>
            <person name="Submissions S."/>
        </authorList>
    </citation>
    <scope>NUCLEOTIDE SEQUENCE [LARGE SCALE GENOMIC DNA]</scope>
    <source>
        <strain evidence="3">Dd16</strain>
    </source>
</reference>
<evidence type="ECO:0000259" key="1">
    <source>
        <dbReference type="Pfam" id="PF21834"/>
    </source>
</evidence>
<dbReference type="Proteomes" id="UP000192934">
    <property type="component" value="Chromosome I"/>
</dbReference>
<proteinExistence type="predicted"/>
<sequence length="84" mass="9310">MPRYFLHVLNGDGLTEDEEGLDLPDMEAAIEEAKQSIRFIVAEEARAGHLHLRGSIRIDSPLGERQCEVDFADAFEAQQPGEAS</sequence>
<gene>
    <name evidence="2" type="ORF">SAMN06295910_0206</name>
</gene>
<dbReference type="Pfam" id="PF21834">
    <property type="entry name" value="DUF6894"/>
    <property type="match status" value="1"/>
</dbReference>
<accession>A0A1X7FYL4</accession>
<dbReference type="AlphaFoldDB" id="A0A1X7FYL4"/>
<dbReference type="STRING" id="941907.SAMN06295910_0206"/>
<keyword evidence="3" id="KW-1185">Reference proteome</keyword>
<dbReference type="EMBL" id="LT840185">
    <property type="protein sequence ID" value="SMF61224.1"/>
    <property type="molecule type" value="Genomic_DNA"/>
</dbReference>
<dbReference type="InterPro" id="IPR054189">
    <property type="entry name" value="DUF6894"/>
</dbReference>
<protein>
    <recommendedName>
        <fullName evidence="1">DUF6894 domain-containing protein</fullName>
    </recommendedName>
</protein>
<dbReference type="RefSeq" id="WP_085217118.1">
    <property type="nucleotide sequence ID" value="NZ_LT840185.1"/>
</dbReference>
<name>A0A1X7FYL4_9SPHN</name>
<feature type="domain" description="DUF6894" evidence="1">
    <location>
        <begin position="3"/>
        <end position="71"/>
    </location>
</feature>
<evidence type="ECO:0000313" key="2">
    <source>
        <dbReference type="EMBL" id="SMF61224.1"/>
    </source>
</evidence>
<organism evidence="2 3">
    <name type="scientific">Allosphingosinicella indica</name>
    <dbReference type="NCBI Taxonomy" id="941907"/>
    <lineage>
        <taxon>Bacteria</taxon>
        <taxon>Pseudomonadati</taxon>
        <taxon>Pseudomonadota</taxon>
        <taxon>Alphaproteobacteria</taxon>
        <taxon>Sphingomonadales</taxon>
        <taxon>Sphingomonadaceae</taxon>
        <taxon>Allosphingosinicella</taxon>
    </lineage>
</organism>
<dbReference type="OrthoDB" id="7476020at2"/>
<evidence type="ECO:0000313" key="3">
    <source>
        <dbReference type="Proteomes" id="UP000192934"/>
    </source>
</evidence>